<feature type="domain" description="DNA polymerase III delta N-terminal" evidence="9">
    <location>
        <begin position="28"/>
        <end position="141"/>
    </location>
</feature>
<protein>
    <recommendedName>
        <fullName evidence="2">DNA polymerase III subunit delta</fullName>
        <ecNumber evidence="1">2.7.7.7</ecNumber>
    </recommendedName>
</protein>
<dbReference type="Gene3D" id="1.20.272.10">
    <property type="match status" value="1"/>
</dbReference>
<dbReference type="GO" id="GO:0003887">
    <property type="term" value="F:DNA-directed DNA polymerase activity"/>
    <property type="evidence" value="ECO:0007669"/>
    <property type="project" value="UniProtKB-KW"/>
</dbReference>
<dbReference type="Pfam" id="PF21694">
    <property type="entry name" value="DNA_pol3_delta_C"/>
    <property type="match status" value="1"/>
</dbReference>
<dbReference type="GO" id="GO:0009360">
    <property type="term" value="C:DNA polymerase III complex"/>
    <property type="evidence" value="ECO:0007669"/>
    <property type="project" value="InterPro"/>
</dbReference>
<keyword evidence="5" id="KW-0235">DNA replication</keyword>
<dbReference type="OrthoDB" id="9775929at2"/>
<evidence type="ECO:0000256" key="2">
    <source>
        <dbReference type="ARBA" id="ARBA00017703"/>
    </source>
</evidence>
<dbReference type="Proteomes" id="UP000184278">
    <property type="component" value="Unassembled WGS sequence"/>
</dbReference>
<keyword evidence="12" id="KW-1185">Reference proteome</keyword>
<dbReference type="NCBIfam" id="TIGR01128">
    <property type="entry name" value="holA"/>
    <property type="match status" value="1"/>
</dbReference>
<evidence type="ECO:0000313" key="11">
    <source>
        <dbReference type="EMBL" id="SHI25514.1"/>
    </source>
</evidence>
<dbReference type="Gene3D" id="1.10.8.60">
    <property type="match status" value="1"/>
</dbReference>
<keyword evidence="3" id="KW-0808">Transferase</keyword>
<name>A0A1M5ZMU5_BUTFI</name>
<evidence type="ECO:0000259" key="9">
    <source>
        <dbReference type="Pfam" id="PF06144"/>
    </source>
</evidence>
<evidence type="ECO:0000256" key="5">
    <source>
        <dbReference type="ARBA" id="ARBA00022705"/>
    </source>
</evidence>
<evidence type="ECO:0000259" key="10">
    <source>
        <dbReference type="Pfam" id="PF21694"/>
    </source>
</evidence>
<dbReference type="InterPro" id="IPR027417">
    <property type="entry name" value="P-loop_NTPase"/>
</dbReference>
<evidence type="ECO:0000256" key="1">
    <source>
        <dbReference type="ARBA" id="ARBA00012417"/>
    </source>
</evidence>
<accession>A0A1M5ZMU5</accession>
<evidence type="ECO:0000313" key="12">
    <source>
        <dbReference type="Proteomes" id="UP000184278"/>
    </source>
</evidence>
<dbReference type="AlphaFoldDB" id="A0A1M5ZMU5"/>
<dbReference type="SUPFAM" id="SSF48019">
    <property type="entry name" value="post-AAA+ oligomerization domain-like"/>
    <property type="match status" value="1"/>
</dbReference>
<proteinExistence type="inferred from homology"/>
<dbReference type="InterPro" id="IPR010372">
    <property type="entry name" value="DNA_pol3_delta_N"/>
</dbReference>
<evidence type="ECO:0000256" key="8">
    <source>
        <dbReference type="ARBA" id="ARBA00049244"/>
    </source>
</evidence>
<dbReference type="InterPro" id="IPR048466">
    <property type="entry name" value="DNA_pol3_delta-like_C"/>
</dbReference>
<keyword evidence="4" id="KW-0548">Nucleotidyltransferase</keyword>
<comment type="similarity">
    <text evidence="7">Belongs to the DNA polymerase HolA subunit family.</text>
</comment>
<reference evidence="12" key="1">
    <citation type="submission" date="2016-11" db="EMBL/GenBank/DDBJ databases">
        <authorList>
            <person name="Varghese N."/>
            <person name="Submissions S."/>
        </authorList>
    </citation>
    <scope>NUCLEOTIDE SEQUENCE [LARGE SCALE GENOMIC DNA]</scope>
    <source>
        <strain evidence="12">DSM 3071</strain>
    </source>
</reference>
<dbReference type="PANTHER" id="PTHR34388:SF1">
    <property type="entry name" value="DNA POLYMERASE III SUBUNIT DELTA"/>
    <property type="match status" value="1"/>
</dbReference>
<dbReference type="PANTHER" id="PTHR34388">
    <property type="entry name" value="DNA POLYMERASE III SUBUNIT DELTA"/>
    <property type="match status" value="1"/>
</dbReference>
<feature type="domain" description="DNA polymerase III delta subunit-like C-terminal" evidence="10">
    <location>
        <begin position="215"/>
        <end position="333"/>
    </location>
</feature>
<dbReference type="Gene3D" id="3.40.50.300">
    <property type="entry name" value="P-loop containing nucleotide triphosphate hydrolases"/>
    <property type="match status" value="1"/>
</dbReference>
<dbReference type="EC" id="2.7.7.7" evidence="1"/>
<sequence>MPAKTSEFKAKHNEIVQDIKGENFKHCYLVYGEEAYLRNQVRDELKKALLGSGDAMNMSRFEGKDINVAEVIDMAETMPFFAPRRVIVIEESGLCKNGCPELAEYLKSPSETAYFLMVESSVDKRKDMYKAANAGGITIECDTPDIGDLRMWAARRLKNNGFNVAESTLNFFFERVGTDMSNAANELEKIICFCDGRDTVTVADVDAVCANWLSNQIFAMTDAIVEHNQKKAMDLYYDLLALREPPQKILALIFRQFNIMLQVKEMADNHKDKGAIASAVHLAPFIVGKYINWARSYTTAQLKKCLELCVENDEAYKSGKLDDVISVEMIIVKCSSKPKSA</sequence>
<evidence type="ECO:0000256" key="3">
    <source>
        <dbReference type="ARBA" id="ARBA00022679"/>
    </source>
</evidence>
<keyword evidence="6" id="KW-0239">DNA-directed DNA polymerase</keyword>
<dbReference type="GeneID" id="89510741"/>
<dbReference type="InterPro" id="IPR005790">
    <property type="entry name" value="DNA_polIII_delta"/>
</dbReference>
<dbReference type="EMBL" id="FQXK01000020">
    <property type="protein sequence ID" value="SHI25514.1"/>
    <property type="molecule type" value="Genomic_DNA"/>
</dbReference>
<evidence type="ECO:0000256" key="4">
    <source>
        <dbReference type="ARBA" id="ARBA00022695"/>
    </source>
</evidence>
<dbReference type="SUPFAM" id="SSF52540">
    <property type="entry name" value="P-loop containing nucleoside triphosphate hydrolases"/>
    <property type="match status" value="1"/>
</dbReference>
<evidence type="ECO:0000256" key="6">
    <source>
        <dbReference type="ARBA" id="ARBA00022932"/>
    </source>
</evidence>
<dbReference type="Pfam" id="PF06144">
    <property type="entry name" value="DNA_pol3_delta"/>
    <property type="match status" value="1"/>
</dbReference>
<gene>
    <name evidence="11" type="ORF">SAMN02745229_02458</name>
</gene>
<dbReference type="STRING" id="1121131.SAMN02745229_02458"/>
<dbReference type="InterPro" id="IPR008921">
    <property type="entry name" value="DNA_pol3_clamp-load_cplx_C"/>
</dbReference>
<organism evidence="11 12">
    <name type="scientific">Butyrivibrio fibrisolvens DSM 3071</name>
    <dbReference type="NCBI Taxonomy" id="1121131"/>
    <lineage>
        <taxon>Bacteria</taxon>
        <taxon>Bacillati</taxon>
        <taxon>Bacillota</taxon>
        <taxon>Clostridia</taxon>
        <taxon>Lachnospirales</taxon>
        <taxon>Lachnospiraceae</taxon>
        <taxon>Butyrivibrio</taxon>
    </lineage>
</organism>
<dbReference type="GO" id="GO:0006261">
    <property type="term" value="P:DNA-templated DNA replication"/>
    <property type="evidence" value="ECO:0007669"/>
    <property type="project" value="TreeGrafter"/>
</dbReference>
<dbReference type="RefSeq" id="WP_073388163.1">
    <property type="nucleotide sequence ID" value="NZ_FQXK01000020.1"/>
</dbReference>
<evidence type="ECO:0000256" key="7">
    <source>
        <dbReference type="ARBA" id="ARBA00034754"/>
    </source>
</evidence>
<dbReference type="GO" id="GO:0003677">
    <property type="term" value="F:DNA binding"/>
    <property type="evidence" value="ECO:0007669"/>
    <property type="project" value="InterPro"/>
</dbReference>
<comment type="catalytic activity">
    <reaction evidence="8">
        <text>DNA(n) + a 2'-deoxyribonucleoside 5'-triphosphate = DNA(n+1) + diphosphate</text>
        <dbReference type="Rhea" id="RHEA:22508"/>
        <dbReference type="Rhea" id="RHEA-COMP:17339"/>
        <dbReference type="Rhea" id="RHEA-COMP:17340"/>
        <dbReference type="ChEBI" id="CHEBI:33019"/>
        <dbReference type="ChEBI" id="CHEBI:61560"/>
        <dbReference type="ChEBI" id="CHEBI:173112"/>
        <dbReference type="EC" id="2.7.7.7"/>
    </reaction>
</comment>